<comment type="caution">
    <text evidence="3">The sequence shown here is derived from an EMBL/GenBank/DDBJ whole genome shotgun (WGS) entry which is preliminary data.</text>
</comment>
<evidence type="ECO:0000259" key="2">
    <source>
        <dbReference type="Pfam" id="PF24764"/>
    </source>
</evidence>
<feature type="region of interest" description="Disordered" evidence="1">
    <location>
        <begin position="1"/>
        <end position="20"/>
    </location>
</feature>
<evidence type="ECO:0000256" key="1">
    <source>
        <dbReference type="SAM" id="MobiDB-lite"/>
    </source>
</evidence>
<dbReference type="Pfam" id="PF24764">
    <property type="entry name" value="rva_4"/>
    <property type="match status" value="1"/>
</dbReference>
<dbReference type="InterPro" id="IPR058913">
    <property type="entry name" value="Integrase_dom_put"/>
</dbReference>
<proteinExistence type="predicted"/>
<sequence>MATVSNNNPTGINQFKDCPKSDDTRVEEIMRDYDRRGIVSKKLISAMLLAEHGIKMSPRTVTRRRRDYKLLGAGATTRALPLPVKRQLVLDQLAQDPMSRQGPKTVIEGIALATGHHLTRSFVRSEMHLHDLAGFAIREPAAKKIHRGVLIALGPHHEWSGDGHDKLAAIGFPIWGVRDKYSGNWLGLWVVPNNRLKEAIALLFLKLIKEQGGMPIQMSTDCGSETTEVFGLANALREIFAGHISIDELPAHRFLKSVHNITIERGWLRLRLQWGDDAKAFWEAGADIYIKENEDHYNLAQWLWSTLIQASLDRLRDHFNNHVTRKDKGKHLPSGCSPHVALTLYAQYGAQNCLQRVDTRVVDALMANFDGEVLLFVTPEYAERAQRVYETLGIKMLTFQNVWLVFSKMLPLML</sequence>
<dbReference type="AlphaFoldDB" id="A0A9P3UNK0"/>
<keyword evidence="4" id="KW-1185">Reference proteome</keyword>
<reference evidence="3" key="1">
    <citation type="submission" date="2022-07" db="EMBL/GenBank/DDBJ databases">
        <title>The genome of Lyophyllum shimeji provides insight into the initial evolution of ectomycorrhizal fungal genome.</title>
        <authorList>
            <person name="Kobayashi Y."/>
            <person name="Shibata T."/>
            <person name="Hirakawa H."/>
            <person name="Shigenobu S."/>
            <person name="Nishiyama T."/>
            <person name="Yamada A."/>
            <person name="Hasebe M."/>
            <person name="Kawaguchi M."/>
        </authorList>
    </citation>
    <scope>NUCLEOTIDE SEQUENCE</scope>
    <source>
        <strain evidence="3">AT787</strain>
    </source>
</reference>
<dbReference type="EMBL" id="BRPK01000004">
    <property type="protein sequence ID" value="GLB37945.1"/>
    <property type="molecule type" value="Genomic_DNA"/>
</dbReference>
<evidence type="ECO:0000313" key="4">
    <source>
        <dbReference type="Proteomes" id="UP001063166"/>
    </source>
</evidence>
<organism evidence="3 4">
    <name type="scientific">Lyophyllum shimeji</name>
    <name type="common">Hon-shimeji</name>
    <name type="synonym">Tricholoma shimeji</name>
    <dbReference type="NCBI Taxonomy" id="47721"/>
    <lineage>
        <taxon>Eukaryota</taxon>
        <taxon>Fungi</taxon>
        <taxon>Dikarya</taxon>
        <taxon>Basidiomycota</taxon>
        <taxon>Agaricomycotina</taxon>
        <taxon>Agaricomycetes</taxon>
        <taxon>Agaricomycetidae</taxon>
        <taxon>Agaricales</taxon>
        <taxon>Tricholomatineae</taxon>
        <taxon>Lyophyllaceae</taxon>
        <taxon>Lyophyllum</taxon>
    </lineage>
</organism>
<evidence type="ECO:0000313" key="3">
    <source>
        <dbReference type="EMBL" id="GLB37945.1"/>
    </source>
</evidence>
<name>A0A9P3UNK0_LYOSH</name>
<accession>A0A9P3UNK0</accession>
<gene>
    <name evidence="3" type="ORF">LshimejAT787_0409960</name>
</gene>
<protein>
    <recommendedName>
        <fullName evidence="2">Integrase core domain-containing protein</fullName>
    </recommendedName>
</protein>
<feature type="domain" description="Integrase core" evidence="2">
    <location>
        <begin position="154"/>
        <end position="330"/>
    </location>
</feature>
<dbReference type="OrthoDB" id="5392716at2759"/>
<dbReference type="PANTHER" id="PTHR46177:SF1">
    <property type="entry name" value="INTEGRASE CATALYTIC DOMAIN-CONTAINING PROTEIN"/>
    <property type="match status" value="1"/>
</dbReference>
<dbReference type="PANTHER" id="PTHR46177">
    <property type="entry name" value="INTEGRASE CATALYTIC DOMAIN-CONTAINING PROTEIN"/>
    <property type="match status" value="1"/>
</dbReference>
<feature type="compositionally biased region" description="Polar residues" evidence="1">
    <location>
        <begin position="1"/>
        <end position="13"/>
    </location>
</feature>
<dbReference type="Proteomes" id="UP001063166">
    <property type="component" value="Unassembled WGS sequence"/>
</dbReference>